<keyword evidence="6" id="KW-0808">Transferase</keyword>
<dbReference type="GO" id="GO:0030170">
    <property type="term" value="F:pyridoxal phosphate binding"/>
    <property type="evidence" value="ECO:0007669"/>
    <property type="project" value="InterPro"/>
</dbReference>
<gene>
    <name evidence="6" type="primary">malP</name>
    <name evidence="6" type="ORF">Psch_01599</name>
</gene>
<dbReference type="PIRSF" id="PIRSF000460">
    <property type="entry name" value="Pprylas_GlgP"/>
    <property type="match status" value="1"/>
</dbReference>
<dbReference type="AlphaFoldDB" id="A0A4Y7RGB5"/>
<dbReference type="InterPro" id="IPR024517">
    <property type="entry name" value="Glycogen_phosphorylase_DUF3417"/>
</dbReference>
<evidence type="ECO:0000256" key="1">
    <source>
        <dbReference type="ARBA" id="ARBA00001275"/>
    </source>
</evidence>
<dbReference type="NCBIfam" id="TIGR02094">
    <property type="entry name" value="more_P_ylases"/>
    <property type="match status" value="1"/>
</dbReference>
<evidence type="ECO:0000256" key="4">
    <source>
        <dbReference type="PIRSR" id="PIRSR000460-1"/>
    </source>
</evidence>
<dbReference type="InterPro" id="IPR052182">
    <property type="entry name" value="Glycogen/Maltodextrin_Phosph"/>
</dbReference>
<keyword evidence="6" id="KW-0328">Glycosyltransferase</keyword>
<dbReference type="GO" id="GO:0008184">
    <property type="term" value="F:glycogen phosphorylase activity"/>
    <property type="evidence" value="ECO:0007669"/>
    <property type="project" value="InterPro"/>
</dbReference>
<dbReference type="GO" id="GO:0005975">
    <property type="term" value="P:carbohydrate metabolic process"/>
    <property type="evidence" value="ECO:0007669"/>
    <property type="project" value="InterPro"/>
</dbReference>
<evidence type="ECO:0000313" key="6">
    <source>
        <dbReference type="EMBL" id="TEB08044.1"/>
    </source>
</evidence>
<keyword evidence="7" id="KW-1185">Reference proteome</keyword>
<keyword evidence="4" id="KW-0663">Pyridoxal phosphate</keyword>
<name>A0A4Y7RGB5_9FIRM</name>
<sequence>MFPFRVVSVTPKLPASICRLKELAYDFWFSWKPEAIELFRTVKPDLWREAGHNPARFLIKVSSEDLERVARDDDYLAMYRRVFELYDRYKSEETWFAEHYPEHKEDVVAYFSAEFGLHESHPIYSGGLGLLAGDHCKSASDLGLPFVGVGLLYKHGYFTQKINAEGRQEAVYPHLNFIELPITPVYDAKGGHLTVKLELPGRDIFILVWKVKVGRIWIYLLDADTPKNTGDDRRLTGTLYGGDHQYRIAQEILLGVGGVKALYEMGVLPRVWHINEGHAAFLILQRIRELVAKGLTFNTAREVVRASTIFTTHTPVPAGHDVFSKETIENFFAPAAKDMGVELETLLELAWDREREGFNMTLLALNNSCLCNGVSRLHGKVSRKMFLGHYDGLHPEEIPITAITNGVHLETWLAKELRDLYFRYLGKECVEKVGPEIWEKVENIPDEELWRVHRFLKVQMIDFARSSLKRQRMRNYELSKRIHEVDEYLSPDVLTIGFARRFATYKRAALLFRDPGRLKQLINHPERPVRFVFAGKAHPADMAGQDLIKRIYDLSNEADFRGKVLLLEDYDIHMARHLLQGVDVWMNTPRRPMEASGTSGQKAALNGLINISTLDGWWPEAYDGNNGFAVGTECNYLNEETQDQEDCHSLFVTLEEKLIPMYYRREAGLPREWVRMMKHSIKTIVPVFNTHRMVAEYTNKFYIPAAHRGNDFRNNNYEQGERVSRLKQLLREHWDQVKFVRIETNGAPKMYTGQKLEVKVDIDLGQLDHGSVAVELVCGNAVDYGLKRIKRVVLDHIEEIGSGVHRFSGSLVLPQGGLGYTVRVRPASPDFPYTELPLVKWAPGF</sequence>
<feature type="domain" description="DUF3417" evidence="5">
    <location>
        <begin position="13"/>
        <end position="120"/>
    </location>
</feature>
<dbReference type="Gene3D" id="3.40.50.2000">
    <property type="entry name" value="Glycogen Phosphorylase B"/>
    <property type="match status" value="3"/>
</dbReference>
<comment type="catalytic activity">
    <reaction evidence="1">
        <text>[(1-&gt;4)-alpha-D-glucosyl](n) + phosphate = [(1-&gt;4)-alpha-D-glucosyl](n-1) + alpha-D-glucose 1-phosphate</text>
        <dbReference type="Rhea" id="RHEA:41732"/>
        <dbReference type="Rhea" id="RHEA-COMP:9584"/>
        <dbReference type="Rhea" id="RHEA-COMP:9586"/>
        <dbReference type="ChEBI" id="CHEBI:15444"/>
        <dbReference type="ChEBI" id="CHEBI:43474"/>
        <dbReference type="ChEBI" id="CHEBI:58601"/>
        <dbReference type="EC" id="2.4.1.1"/>
    </reaction>
</comment>
<proteinExistence type="inferred from homology"/>
<evidence type="ECO:0000259" key="5">
    <source>
        <dbReference type="Pfam" id="PF11897"/>
    </source>
</evidence>
<dbReference type="RefSeq" id="WP_190239795.1">
    <property type="nucleotide sequence ID" value="NZ_QFGA01000001.1"/>
</dbReference>
<dbReference type="PANTHER" id="PTHR42655">
    <property type="entry name" value="GLYCOGEN PHOSPHORYLASE"/>
    <property type="match status" value="1"/>
</dbReference>
<protein>
    <submittedName>
        <fullName evidence="6">Maltodextrin phosphorylase</fullName>
        <ecNumber evidence="6">2.4.1.1</ecNumber>
    </submittedName>
</protein>
<feature type="modified residue" description="N6-(pyridoxal phosphate)lysine" evidence="4">
    <location>
        <position position="602"/>
    </location>
</feature>
<dbReference type="EC" id="2.4.1.1" evidence="6"/>
<evidence type="ECO:0000313" key="7">
    <source>
        <dbReference type="Proteomes" id="UP000298324"/>
    </source>
</evidence>
<dbReference type="PANTHER" id="PTHR42655:SF1">
    <property type="entry name" value="GLYCOGEN PHOSPHORYLASE"/>
    <property type="match status" value="1"/>
</dbReference>
<dbReference type="Pfam" id="PF00343">
    <property type="entry name" value="Phosphorylase"/>
    <property type="match status" value="1"/>
</dbReference>
<dbReference type="Pfam" id="PF11897">
    <property type="entry name" value="DUF3417"/>
    <property type="match status" value="1"/>
</dbReference>
<dbReference type="InterPro" id="IPR011834">
    <property type="entry name" value="Agluc_phsphrylas"/>
</dbReference>
<dbReference type="Proteomes" id="UP000298324">
    <property type="component" value="Unassembled WGS sequence"/>
</dbReference>
<dbReference type="EMBL" id="QFGA01000001">
    <property type="protein sequence ID" value="TEB08044.1"/>
    <property type="molecule type" value="Genomic_DNA"/>
</dbReference>
<comment type="caution">
    <text evidence="6">The sequence shown here is derived from an EMBL/GenBank/DDBJ whole genome shotgun (WGS) entry which is preliminary data.</text>
</comment>
<dbReference type="InterPro" id="IPR000811">
    <property type="entry name" value="Glyco_trans_35"/>
</dbReference>
<evidence type="ECO:0000256" key="3">
    <source>
        <dbReference type="ARBA" id="ARBA00022533"/>
    </source>
</evidence>
<reference evidence="6 7" key="1">
    <citation type="journal article" date="2018" name="Environ. Microbiol.">
        <title>Novel energy conservation strategies and behaviour of Pelotomaculum schinkii driving syntrophic propionate catabolism.</title>
        <authorList>
            <person name="Hidalgo-Ahumada C.A.P."/>
            <person name="Nobu M.K."/>
            <person name="Narihiro T."/>
            <person name="Tamaki H."/>
            <person name="Liu W.T."/>
            <person name="Kamagata Y."/>
            <person name="Stams A.J.M."/>
            <person name="Imachi H."/>
            <person name="Sousa D.Z."/>
        </authorList>
    </citation>
    <scope>NUCLEOTIDE SEQUENCE [LARGE SCALE GENOMIC DNA]</scope>
    <source>
        <strain evidence="6 7">HH</strain>
    </source>
</reference>
<evidence type="ECO:0000256" key="2">
    <source>
        <dbReference type="ARBA" id="ARBA00006047"/>
    </source>
</evidence>
<accession>A0A4Y7RGB5</accession>
<organism evidence="6 7">
    <name type="scientific">Pelotomaculum schinkii</name>
    <dbReference type="NCBI Taxonomy" id="78350"/>
    <lineage>
        <taxon>Bacteria</taxon>
        <taxon>Bacillati</taxon>
        <taxon>Bacillota</taxon>
        <taxon>Clostridia</taxon>
        <taxon>Eubacteriales</taxon>
        <taxon>Desulfotomaculaceae</taxon>
        <taxon>Pelotomaculum</taxon>
    </lineage>
</organism>
<keyword evidence="3" id="KW-0021">Allosteric enzyme</keyword>
<dbReference type="SUPFAM" id="SSF53756">
    <property type="entry name" value="UDP-Glycosyltransferase/glycogen phosphorylase"/>
    <property type="match status" value="1"/>
</dbReference>
<comment type="similarity">
    <text evidence="2">Belongs to the glycogen phosphorylase family.</text>
</comment>